<proteinExistence type="predicted"/>
<evidence type="ECO:0000256" key="1">
    <source>
        <dbReference type="SAM" id="MobiDB-lite"/>
    </source>
</evidence>
<sequence>MGTARRRRGGACPGDQRPPAPCRASTTSCRRETTSSSCAPGMRPTNEPGCDRRGRALTRATAATACSATMESDVHWDRDGMELEDPAGHETARLVATTTKKPGFLQRWRQRRKKLKALVRRRGRRLEPSARVDWTGALRLEAVSVDESGLYSCSLVDGITALAADIRVVRRKSFTISDVSRHASYLLGVILLCLMVYLTVIAIACRLYPRRQQGYRPLQLSADDADRASDHDDTAERERPVRLSARRGDGLATTTLVQRRPISAPSLAASICFTDELRTSSTSSSPTDGARGTPAALGFVAGSSSEQDGGSLRLRSLLRPRPGAVESISSALTTSSNTTATGDERLYGHPLLAASVCLVEDKAISSGEQEQGDKAGEPSLSQAD</sequence>
<dbReference type="KEGG" id="foc:113203234"/>
<feature type="region of interest" description="Disordered" evidence="1">
    <location>
        <begin position="280"/>
        <end position="312"/>
    </location>
</feature>
<evidence type="ECO:0000259" key="3">
    <source>
        <dbReference type="PROSITE" id="PS50835"/>
    </source>
</evidence>
<gene>
    <name evidence="5" type="primary">LOC113203234</name>
</gene>
<feature type="region of interest" description="Disordered" evidence="1">
    <location>
        <begin position="222"/>
        <end position="244"/>
    </location>
</feature>
<evidence type="ECO:0000256" key="2">
    <source>
        <dbReference type="SAM" id="Phobius"/>
    </source>
</evidence>
<keyword evidence="2" id="KW-0472">Membrane</keyword>
<dbReference type="RefSeq" id="XP_052125955.1">
    <property type="nucleotide sequence ID" value="XM_052269995.1"/>
</dbReference>
<evidence type="ECO:0000313" key="4">
    <source>
        <dbReference type="Proteomes" id="UP000504606"/>
    </source>
</evidence>
<dbReference type="GeneID" id="113203234"/>
<keyword evidence="2" id="KW-0812">Transmembrane</keyword>
<keyword evidence="2" id="KW-1133">Transmembrane helix</keyword>
<dbReference type="InterPro" id="IPR007110">
    <property type="entry name" value="Ig-like_dom"/>
</dbReference>
<dbReference type="PROSITE" id="PS50835">
    <property type="entry name" value="IG_LIKE"/>
    <property type="match status" value="1"/>
</dbReference>
<dbReference type="Proteomes" id="UP000504606">
    <property type="component" value="Unplaced"/>
</dbReference>
<feature type="compositionally biased region" description="Basic and acidic residues" evidence="1">
    <location>
        <begin position="224"/>
        <end position="244"/>
    </location>
</feature>
<accession>A0A9C6U1V1</accession>
<name>A0A9C6U1V1_FRAOC</name>
<feature type="domain" description="Ig-like" evidence="3">
    <location>
        <begin position="21"/>
        <end position="169"/>
    </location>
</feature>
<feature type="region of interest" description="Disordered" evidence="1">
    <location>
        <begin position="1"/>
        <end position="52"/>
    </location>
</feature>
<evidence type="ECO:0000313" key="5">
    <source>
        <dbReference type="RefSeq" id="XP_052125955.1"/>
    </source>
</evidence>
<keyword evidence="4" id="KW-1185">Reference proteome</keyword>
<feature type="compositionally biased region" description="Low complexity" evidence="1">
    <location>
        <begin position="22"/>
        <end position="39"/>
    </location>
</feature>
<reference evidence="5" key="1">
    <citation type="submission" date="2025-08" db="UniProtKB">
        <authorList>
            <consortium name="RefSeq"/>
        </authorList>
    </citation>
    <scope>IDENTIFICATION</scope>
    <source>
        <tissue evidence="5">Whole organism</tissue>
    </source>
</reference>
<dbReference type="AlphaFoldDB" id="A0A9C6U1V1"/>
<organism evidence="4 5">
    <name type="scientific">Frankliniella occidentalis</name>
    <name type="common">Western flower thrips</name>
    <name type="synonym">Euthrips occidentalis</name>
    <dbReference type="NCBI Taxonomy" id="133901"/>
    <lineage>
        <taxon>Eukaryota</taxon>
        <taxon>Metazoa</taxon>
        <taxon>Ecdysozoa</taxon>
        <taxon>Arthropoda</taxon>
        <taxon>Hexapoda</taxon>
        <taxon>Insecta</taxon>
        <taxon>Pterygota</taxon>
        <taxon>Neoptera</taxon>
        <taxon>Paraneoptera</taxon>
        <taxon>Thysanoptera</taxon>
        <taxon>Terebrantia</taxon>
        <taxon>Thripoidea</taxon>
        <taxon>Thripidae</taxon>
        <taxon>Frankliniella</taxon>
    </lineage>
</organism>
<feature type="transmembrane region" description="Helical" evidence="2">
    <location>
        <begin position="185"/>
        <end position="208"/>
    </location>
</feature>
<feature type="region of interest" description="Disordered" evidence="1">
    <location>
        <begin position="364"/>
        <end position="384"/>
    </location>
</feature>
<protein>
    <submittedName>
        <fullName evidence="5">Uncharacterized protein LOC113203234</fullName>
    </submittedName>
</protein>